<evidence type="ECO:0000256" key="1">
    <source>
        <dbReference type="PROSITE-ProRule" id="PRU00169"/>
    </source>
</evidence>
<feature type="domain" description="Response regulatory" evidence="2">
    <location>
        <begin position="11"/>
        <end position="126"/>
    </location>
</feature>
<dbReference type="InterPro" id="IPR011006">
    <property type="entry name" value="CheY-like_superfamily"/>
</dbReference>
<dbReference type="SMART" id="SM00448">
    <property type="entry name" value="REC"/>
    <property type="match status" value="1"/>
</dbReference>
<dbReference type="InterPro" id="IPR003607">
    <property type="entry name" value="HD/PDEase_dom"/>
</dbReference>
<dbReference type="InterPro" id="IPR052020">
    <property type="entry name" value="Cyclic_di-GMP/3'3'-cGAMP_PDE"/>
</dbReference>
<gene>
    <name evidence="4" type="ORF">JYB87_09810</name>
</gene>
<dbReference type="InterPro" id="IPR001789">
    <property type="entry name" value="Sig_transdc_resp-reg_receiver"/>
</dbReference>
<dbReference type="SMART" id="SM00471">
    <property type="entry name" value="HDc"/>
    <property type="match status" value="1"/>
</dbReference>
<name>A0ABX7QKV3_9GAMM</name>
<evidence type="ECO:0000313" key="5">
    <source>
        <dbReference type="Proteomes" id="UP000662770"/>
    </source>
</evidence>
<dbReference type="Proteomes" id="UP000662770">
    <property type="component" value="Chromosome"/>
</dbReference>
<dbReference type="PROSITE" id="PS51832">
    <property type="entry name" value="HD_GYP"/>
    <property type="match status" value="1"/>
</dbReference>
<dbReference type="SUPFAM" id="SSF52172">
    <property type="entry name" value="CheY-like"/>
    <property type="match status" value="1"/>
</dbReference>
<dbReference type="CDD" id="cd00077">
    <property type="entry name" value="HDc"/>
    <property type="match status" value="1"/>
</dbReference>
<protein>
    <submittedName>
        <fullName evidence="4">Two-component system response regulator</fullName>
    </submittedName>
</protein>
<dbReference type="Pfam" id="PF13487">
    <property type="entry name" value="HD_5"/>
    <property type="match status" value="1"/>
</dbReference>
<dbReference type="InterPro" id="IPR037522">
    <property type="entry name" value="HD_GYP_dom"/>
</dbReference>
<evidence type="ECO:0000259" key="2">
    <source>
        <dbReference type="PROSITE" id="PS50110"/>
    </source>
</evidence>
<dbReference type="RefSeq" id="WP_207353331.1">
    <property type="nucleotide sequence ID" value="NZ_CP071503.1"/>
</dbReference>
<dbReference type="Gene3D" id="3.40.50.2300">
    <property type="match status" value="1"/>
</dbReference>
<reference evidence="4 5" key="1">
    <citation type="submission" date="2021-03" db="EMBL/GenBank/DDBJ databases">
        <title>Novel species identification of genus Shewanella.</title>
        <authorList>
            <person name="Liu G."/>
            <person name="Zhang Q."/>
        </authorList>
    </citation>
    <scope>NUCLEOTIDE SEQUENCE [LARGE SCALE GENOMIC DNA]</scope>
    <source>
        <strain evidence="4 5">FJAT-51800</strain>
    </source>
</reference>
<evidence type="ECO:0000259" key="3">
    <source>
        <dbReference type="PROSITE" id="PS51832"/>
    </source>
</evidence>
<keyword evidence="5" id="KW-1185">Reference proteome</keyword>
<sequence length="371" mass="42316">MEQTSTNNPPTLLVIDDIPENLTLMYQLFKDEYKVKGANCGIRGIDIAENSLPDLILLDIMMPEMDGYEVCRRLKQNPHTRGIPIIFLTAKAEKIDESRGLQLGAVDYITKPINPDIVKCRVKTHIALKLANDLLRGENQSLGKEVERRTREALKQREELQSIQDITFYAMVSLAETRDNETGSHICRTQHYIKCLAQQLRLNPLYQDEIDDTMIDLLFKSAPLHDIGKIGISDTILLKKGKLTPEEFTIMKNHTTIGYVAIQKAEVVTGKTMDFLKYAKEIAYYHHEHWDGNGYPKGLSGRDIPLSARLMAVADVYDALINRRVYKEAFTHQDAVNMIVDGKGTHFDPDIIDAFLDITDELWEIAQRYHN</sequence>
<proteinExistence type="predicted"/>
<accession>A0ABX7QKV3</accession>
<organism evidence="4 5">
    <name type="scientific">Shewanella avicenniae</name>
    <dbReference type="NCBI Taxonomy" id="2814294"/>
    <lineage>
        <taxon>Bacteria</taxon>
        <taxon>Pseudomonadati</taxon>
        <taxon>Pseudomonadota</taxon>
        <taxon>Gammaproteobacteria</taxon>
        <taxon>Alteromonadales</taxon>
        <taxon>Shewanellaceae</taxon>
        <taxon>Shewanella</taxon>
    </lineage>
</organism>
<dbReference type="SUPFAM" id="SSF109604">
    <property type="entry name" value="HD-domain/PDEase-like"/>
    <property type="match status" value="1"/>
</dbReference>
<dbReference type="PANTHER" id="PTHR45228:SF5">
    <property type="entry name" value="CYCLIC DI-GMP PHOSPHODIESTERASE VC_1348-RELATED"/>
    <property type="match status" value="1"/>
</dbReference>
<evidence type="ECO:0000313" key="4">
    <source>
        <dbReference type="EMBL" id="QSX32086.1"/>
    </source>
</evidence>
<keyword evidence="1" id="KW-0597">Phosphoprotein</keyword>
<dbReference type="PANTHER" id="PTHR45228">
    <property type="entry name" value="CYCLIC DI-GMP PHOSPHODIESTERASE TM_0186-RELATED"/>
    <property type="match status" value="1"/>
</dbReference>
<dbReference type="Pfam" id="PF00072">
    <property type="entry name" value="Response_reg"/>
    <property type="match status" value="1"/>
</dbReference>
<feature type="modified residue" description="4-aspartylphosphate" evidence="1">
    <location>
        <position position="59"/>
    </location>
</feature>
<dbReference type="EMBL" id="CP071503">
    <property type="protein sequence ID" value="QSX32086.1"/>
    <property type="molecule type" value="Genomic_DNA"/>
</dbReference>
<dbReference type="Gene3D" id="1.10.3210.10">
    <property type="entry name" value="Hypothetical protein af1432"/>
    <property type="match status" value="1"/>
</dbReference>
<dbReference type="PROSITE" id="PS50110">
    <property type="entry name" value="RESPONSE_REGULATORY"/>
    <property type="match status" value="1"/>
</dbReference>
<feature type="domain" description="HD-GYP" evidence="3">
    <location>
        <begin position="160"/>
        <end position="371"/>
    </location>
</feature>
<dbReference type="CDD" id="cd19920">
    <property type="entry name" value="REC_PA4781-like"/>
    <property type="match status" value="1"/>
</dbReference>